<keyword evidence="3" id="KW-1185">Reference proteome</keyword>
<accession>A0AAD2D1X7</accession>
<dbReference type="Proteomes" id="UP001295684">
    <property type="component" value="Unassembled WGS sequence"/>
</dbReference>
<evidence type="ECO:0000313" key="3">
    <source>
        <dbReference type="Proteomes" id="UP001295684"/>
    </source>
</evidence>
<feature type="region of interest" description="Disordered" evidence="1">
    <location>
        <begin position="1"/>
        <end position="21"/>
    </location>
</feature>
<organism evidence="2 3">
    <name type="scientific">Euplotes crassus</name>
    <dbReference type="NCBI Taxonomy" id="5936"/>
    <lineage>
        <taxon>Eukaryota</taxon>
        <taxon>Sar</taxon>
        <taxon>Alveolata</taxon>
        <taxon>Ciliophora</taxon>
        <taxon>Intramacronucleata</taxon>
        <taxon>Spirotrichea</taxon>
        <taxon>Hypotrichia</taxon>
        <taxon>Euplotida</taxon>
        <taxon>Euplotidae</taxon>
        <taxon>Moneuplotes</taxon>
    </lineage>
</organism>
<sequence>MESASQILEDQKGQVQEEEGRSLEIEKEKRLMLAAAHYFKSFSKELDVKECESGYRIDSKDIDLNLFEHDQNVFSYIKKLSFIEEFNTNRLYLSNVKCNNKYFIKFLKLSFPQEVDLLAIYSERECIINVSLYLNAITRISPRVLKEMDFYGFRINSLQLKRLMNAFKHVYELGYRCCQISIPAVPNFLEALRGTNIDILILSGSEIHENGDKEDSPQTFTNLIEGLATSPDFKQSLKQVEAYHCEVEQVKVLQLLLENGFNESVKLFI</sequence>
<dbReference type="EMBL" id="CAMPGE010019576">
    <property type="protein sequence ID" value="CAI2377899.1"/>
    <property type="molecule type" value="Genomic_DNA"/>
</dbReference>
<comment type="caution">
    <text evidence="2">The sequence shown here is derived from an EMBL/GenBank/DDBJ whole genome shotgun (WGS) entry which is preliminary data.</text>
</comment>
<protein>
    <submittedName>
        <fullName evidence="2">Uncharacterized protein</fullName>
    </submittedName>
</protein>
<evidence type="ECO:0000313" key="2">
    <source>
        <dbReference type="EMBL" id="CAI2377899.1"/>
    </source>
</evidence>
<reference evidence="2" key="1">
    <citation type="submission" date="2023-07" db="EMBL/GenBank/DDBJ databases">
        <authorList>
            <consortium name="AG Swart"/>
            <person name="Singh M."/>
            <person name="Singh A."/>
            <person name="Seah K."/>
            <person name="Emmerich C."/>
        </authorList>
    </citation>
    <scope>NUCLEOTIDE SEQUENCE</scope>
    <source>
        <strain evidence="2">DP1</strain>
    </source>
</reference>
<gene>
    <name evidence="2" type="ORF">ECRASSUSDP1_LOCUS19290</name>
</gene>
<proteinExistence type="predicted"/>
<dbReference type="AlphaFoldDB" id="A0AAD2D1X7"/>
<name>A0AAD2D1X7_EUPCR</name>
<evidence type="ECO:0000256" key="1">
    <source>
        <dbReference type="SAM" id="MobiDB-lite"/>
    </source>
</evidence>